<evidence type="ECO:0000256" key="1">
    <source>
        <dbReference type="ARBA" id="ARBA00023235"/>
    </source>
</evidence>
<dbReference type="SUPFAM" id="SSF55331">
    <property type="entry name" value="Tautomerase/MIF"/>
    <property type="match status" value="1"/>
</dbReference>
<evidence type="ECO:0000259" key="2">
    <source>
        <dbReference type="Pfam" id="PF01361"/>
    </source>
</evidence>
<sequence>MPMIDVYAPDDLFPADADARLGGELTHAVLRAEGVTAPGPFHLDNTAAFIHRLPATAVSTASTPSARSVRVQIITPPGSLNREGQKQIVREATEIVAKIAGDETLKARTWVVLTEAAEGGWGLSGTAFGVEEFTALRDRAAAARTTA</sequence>
<proteinExistence type="predicted"/>
<protein>
    <submittedName>
        <fullName evidence="3">Phenylpyruvate tautomerase PptA (4-oxalocrotonate tautomerase family)</fullName>
    </submittedName>
</protein>
<dbReference type="Gene3D" id="3.30.429.10">
    <property type="entry name" value="Macrophage Migration Inhibitory Factor"/>
    <property type="match status" value="1"/>
</dbReference>
<dbReference type="Pfam" id="PF01361">
    <property type="entry name" value="Tautomerase"/>
    <property type="match status" value="1"/>
</dbReference>
<dbReference type="InterPro" id="IPR014347">
    <property type="entry name" value="Tautomerase/MIF_sf"/>
</dbReference>
<dbReference type="Proteomes" id="UP000587527">
    <property type="component" value="Unassembled WGS sequence"/>
</dbReference>
<dbReference type="InterPro" id="IPR004370">
    <property type="entry name" value="4-OT-like_dom"/>
</dbReference>
<keyword evidence="4" id="KW-1185">Reference proteome</keyword>
<keyword evidence="3" id="KW-0670">Pyruvate</keyword>
<name>A0A841BMH0_9ACTN</name>
<evidence type="ECO:0000313" key="3">
    <source>
        <dbReference type="EMBL" id="MBB5868020.1"/>
    </source>
</evidence>
<dbReference type="EMBL" id="JACHMN010000002">
    <property type="protein sequence ID" value="MBB5868020.1"/>
    <property type="molecule type" value="Genomic_DNA"/>
</dbReference>
<organism evidence="3 4">
    <name type="scientific">Allocatelliglobosispora scoriae</name>
    <dbReference type="NCBI Taxonomy" id="643052"/>
    <lineage>
        <taxon>Bacteria</taxon>
        <taxon>Bacillati</taxon>
        <taxon>Actinomycetota</taxon>
        <taxon>Actinomycetes</taxon>
        <taxon>Micromonosporales</taxon>
        <taxon>Micromonosporaceae</taxon>
        <taxon>Allocatelliglobosispora</taxon>
    </lineage>
</organism>
<comment type="caution">
    <text evidence="3">The sequence shown here is derived from an EMBL/GenBank/DDBJ whole genome shotgun (WGS) entry which is preliminary data.</text>
</comment>
<feature type="domain" description="4-oxalocrotonate tautomerase-like" evidence="2">
    <location>
        <begin position="71"/>
        <end position="129"/>
    </location>
</feature>
<dbReference type="GO" id="GO:0016853">
    <property type="term" value="F:isomerase activity"/>
    <property type="evidence" value="ECO:0007669"/>
    <property type="project" value="UniProtKB-KW"/>
</dbReference>
<reference evidence="3 4" key="1">
    <citation type="submission" date="2020-08" db="EMBL/GenBank/DDBJ databases">
        <title>Sequencing the genomes of 1000 actinobacteria strains.</title>
        <authorList>
            <person name="Klenk H.-P."/>
        </authorList>
    </citation>
    <scope>NUCLEOTIDE SEQUENCE [LARGE SCALE GENOMIC DNA]</scope>
    <source>
        <strain evidence="3 4">DSM 45362</strain>
    </source>
</reference>
<accession>A0A841BMH0</accession>
<keyword evidence="1" id="KW-0413">Isomerase</keyword>
<evidence type="ECO:0000313" key="4">
    <source>
        <dbReference type="Proteomes" id="UP000587527"/>
    </source>
</evidence>
<dbReference type="AlphaFoldDB" id="A0A841BMH0"/>
<gene>
    <name evidence="3" type="ORF">F4553_001399</name>
</gene>
<dbReference type="RefSeq" id="WP_184833639.1">
    <property type="nucleotide sequence ID" value="NZ_JACHMN010000002.1"/>
</dbReference>